<organism evidence="1 2">
    <name type="scientific">Siminovitchia fordii</name>
    <dbReference type="NCBI Taxonomy" id="254759"/>
    <lineage>
        <taxon>Bacteria</taxon>
        <taxon>Bacillati</taxon>
        <taxon>Bacillota</taxon>
        <taxon>Bacilli</taxon>
        <taxon>Bacillales</taxon>
        <taxon>Bacillaceae</taxon>
        <taxon>Siminovitchia</taxon>
    </lineage>
</organism>
<dbReference type="EMBL" id="BOQT01000018">
    <property type="protein sequence ID" value="GIN22580.1"/>
    <property type="molecule type" value="Genomic_DNA"/>
</dbReference>
<accession>A0ABQ4KBW3</accession>
<dbReference type="Proteomes" id="UP000680279">
    <property type="component" value="Unassembled WGS sequence"/>
</dbReference>
<comment type="caution">
    <text evidence="1">The sequence shown here is derived from an EMBL/GenBank/DDBJ whole genome shotgun (WGS) entry which is preliminary data.</text>
</comment>
<reference evidence="1 2" key="1">
    <citation type="submission" date="2021-03" db="EMBL/GenBank/DDBJ databases">
        <title>Antimicrobial resistance genes in bacteria isolated from Japanese honey, and their potential for conferring macrolide and lincosamide resistance in the American foulbrood pathogen Paenibacillus larvae.</title>
        <authorList>
            <person name="Okamoto M."/>
            <person name="Kumagai M."/>
            <person name="Kanamori H."/>
            <person name="Takamatsu D."/>
        </authorList>
    </citation>
    <scope>NUCLEOTIDE SEQUENCE [LARGE SCALE GENOMIC DNA]</scope>
    <source>
        <strain evidence="1 2">J1TS3</strain>
    </source>
</reference>
<sequence length="79" mass="9549">MRYRATPEYREKIRQTKIGEKNHQVKLTKDQVISIRQEYEAALQDGYQKTATQYYLAKKYSVKRSTISDIVLRRTWKHI</sequence>
<evidence type="ECO:0000313" key="2">
    <source>
        <dbReference type="Proteomes" id="UP000680279"/>
    </source>
</evidence>
<evidence type="ECO:0008006" key="3">
    <source>
        <dbReference type="Google" id="ProtNLM"/>
    </source>
</evidence>
<keyword evidence="2" id="KW-1185">Reference proteome</keyword>
<protein>
    <recommendedName>
        <fullName evidence="3">HTH psq-type domain-containing protein</fullName>
    </recommendedName>
</protein>
<proteinExistence type="predicted"/>
<evidence type="ECO:0000313" key="1">
    <source>
        <dbReference type="EMBL" id="GIN22580.1"/>
    </source>
</evidence>
<gene>
    <name evidence="1" type="ORF">J1TS3_37140</name>
</gene>
<name>A0ABQ4KBW3_9BACI</name>